<protein>
    <submittedName>
        <fullName evidence="1">Uncharacterized protein</fullName>
    </submittedName>
</protein>
<name>A0A218V903_9PASE</name>
<evidence type="ECO:0000313" key="1">
    <source>
        <dbReference type="EMBL" id="OWK62191.1"/>
    </source>
</evidence>
<gene>
    <name evidence="1" type="ORF">RLOC_00012502</name>
</gene>
<dbReference type="EMBL" id="MUZQ01000030">
    <property type="protein sequence ID" value="OWK62191.1"/>
    <property type="molecule type" value="Genomic_DNA"/>
</dbReference>
<proteinExistence type="predicted"/>
<sequence length="32" mass="3905">MVSWGKICPLPWSLNKWLKKYIFKGSKHWLTK</sequence>
<accession>A0A218V903</accession>
<comment type="caution">
    <text evidence="1">The sequence shown here is derived from an EMBL/GenBank/DDBJ whole genome shotgun (WGS) entry which is preliminary data.</text>
</comment>
<organism evidence="1 2">
    <name type="scientific">Lonchura striata</name>
    <name type="common">white-rumped munia</name>
    <dbReference type="NCBI Taxonomy" id="40157"/>
    <lineage>
        <taxon>Eukaryota</taxon>
        <taxon>Metazoa</taxon>
        <taxon>Chordata</taxon>
        <taxon>Craniata</taxon>
        <taxon>Vertebrata</taxon>
        <taxon>Euteleostomi</taxon>
        <taxon>Archelosauria</taxon>
        <taxon>Archosauria</taxon>
        <taxon>Dinosauria</taxon>
        <taxon>Saurischia</taxon>
        <taxon>Theropoda</taxon>
        <taxon>Coelurosauria</taxon>
        <taxon>Aves</taxon>
        <taxon>Neognathae</taxon>
        <taxon>Neoaves</taxon>
        <taxon>Telluraves</taxon>
        <taxon>Australaves</taxon>
        <taxon>Passeriformes</taxon>
        <taxon>Passeroidea</taxon>
        <taxon>Estrildidae</taxon>
        <taxon>Estrildinae</taxon>
        <taxon>Lonchura</taxon>
    </lineage>
</organism>
<keyword evidence="2" id="KW-1185">Reference proteome</keyword>
<evidence type="ECO:0000313" key="2">
    <source>
        <dbReference type="Proteomes" id="UP000197619"/>
    </source>
</evidence>
<dbReference type="AlphaFoldDB" id="A0A218V903"/>
<dbReference type="Proteomes" id="UP000197619">
    <property type="component" value="Unassembled WGS sequence"/>
</dbReference>
<reference evidence="1 2" key="1">
    <citation type="submission" date="2017-05" db="EMBL/GenBank/DDBJ databases">
        <title>Genome of assembly of the Bengalese finch, Lonchura striata domestica.</title>
        <authorList>
            <person name="Colquitt B.M."/>
            <person name="Brainard M.S."/>
        </authorList>
    </citation>
    <scope>NUCLEOTIDE SEQUENCE [LARGE SCALE GENOMIC DNA]</scope>
    <source>
        <strain evidence="1">White83orange57</strain>
    </source>
</reference>